<evidence type="ECO:0000256" key="5">
    <source>
        <dbReference type="SAM" id="Phobius"/>
    </source>
</evidence>
<evidence type="ECO:0000256" key="3">
    <source>
        <dbReference type="ARBA" id="ARBA00022989"/>
    </source>
</evidence>
<dbReference type="InterPro" id="IPR036259">
    <property type="entry name" value="MFS_trans_sf"/>
</dbReference>
<keyword evidence="4 5" id="KW-0472">Membrane</keyword>
<feature type="transmembrane region" description="Helical" evidence="5">
    <location>
        <begin position="544"/>
        <end position="567"/>
    </location>
</feature>
<dbReference type="PROSITE" id="PS50850">
    <property type="entry name" value="MFS"/>
    <property type="match status" value="1"/>
</dbReference>
<dbReference type="CDD" id="cd17317">
    <property type="entry name" value="MFS_SLC22"/>
    <property type="match status" value="1"/>
</dbReference>
<dbReference type="PANTHER" id="PTHR24064">
    <property type="entry name" value="SOLUTE CARRIER FAMILY 22 MEMBER"/>
    <property type="match status" value="1"/>
</dbReference>
<gene>
    <name evidence="7" type="ORF">MNOR_LOCUS8253</name>
</gene>
<dbReference type="Proteomes" id="UP001497623">
    <property type="component" value="Unassembled WGS sequence"/>
</dbReference>
<dbReference type="PROSITE" id="PS00216">
    <property type="entry name" value="SUGAR_TRANSPORT_1"/>
    <property type="match status" value="1"/>
</dbReference>
<evidence type="ECO:0000313" key="7">
    <source>
        <dbReference type="EMBL" id="CAL4070369.1"/>
    </source>
</evidence>
<evidence type="ECO:0000313" key="8">
    <source>
        <dbReference type="Proteomes" id="UP001497623"/>
    </source>
</evidence>
<dbReference type="InterPro" id="IPR005829">
    <property type="entry name" value="Sugar_transporter_CS"/>
</dbReference>
<feature type="domain" description="Major facilitator superfamily (MFS) profile" evidence="6">
    <location>
        <begin position="193"/>
        <end position="633"/>
    </location>
</feature>
<feature type="transmembrane region" description="Helical" evidence="5">
    <location>
        <begin position="338"/>
        <end position="359"/>
    </location>
</feature>
<organism evidence="7 8">
    <name type="scientific">Meganyctiphanes norvegica</name>
    <name type="common">Northern krill</name>
    <name type="synonym">Thysanopoda norvegica</name>
    <dbReference type="NCBI Taxonomy" id="48144"/>
    <lineage>
        <taxon>Eukaryota</taxon>
        <taxon>Metazoa</taxon>
        <taxon>Ecdysozoa</taxon>
        <taxon>Arthropoda</taxon>
        <taxon>Crustacea</taxon>
        <taxon>Multicrustacea</taxon>
        <taxon>Malacostraca</taxon>
        <taxon>Eumalacostraca</taxon>
        <taxon>Eucarida</taxon>
        <taxon>Euphausiacea</taxon>
        <taxon>Euphausiidae</taxon>
        <taxon>Meganyctiphanes</taxon>
    </lineage>
</organism>
<feature type="transmembrane region" description="Helical" evidence="5">
    <location>
        <begin position="519"/>
        <end position="538"/>
    </location>
</feature>
<accession>A0AAV2Q733</accession>
<feature type="transmembrane region" description="Helical" evidence="5">
    <location>
        <begin position="462"/>
        <end position="479"/>
    </location>
</feature>
<proteinExistence type="predicted"/>
<dbReference type="EMBL" id="CAXKWB010003802">
    <property type="protein sequence ID" value="CAL4070369.1"/>
    <property type="molecule type" value="Genomic_DNA"/>
</dbReference>
<evidence type="ECO:0000256" key="2">
    <source>
        <dbReference type="ARBA" id="ARBA00022692"/>
    </source>
</evidence>
<dbReference type="AlphaFoldDB" id="A0AAV2Q733"/>
<keyword evidence="3 5" id="KW-1133">Transmembrane helix</keyword>
<evidence type="ECO:0000259" key="6">
    <source>
        <dbReference type="PROSITE" id="PS50850"/>
    </source>
</evidence>
<dbReference type="InterPro" id="IPR005828">
    <property type="entry name" value="MFS_sugar_transport-like"/>
</dbReference>
<sequence length="648" mass="71427">LTTSSASYNKNSSEVGYLARCPQKLRHCEKRGSRPMEDTKVTTVGLKNGFIHPSRNSSDVSSGIDAALELAGDSGRWQRHVFLIVGLGNMFTALHTVGAVFLSATPEHWCDVGLTQTFNGDNTNITTMDLFIPRDNDGYSTCLYYKRNNTSVTNNIAESITPRYNLNNNKDEQLISEKNKVGIKLADKISADEEDNLGDDSAIGGLGIDKLSDPDGPTERCNKWHFDKSTFETTIVTEYSLVCDRRWLGSSVQVCYMLGVLVGSLVMGDISDRIGRRRTSLFCSVSMIILGCSCAFMKDFWDLLVLRFLLALSGAGIMLVNFVLLLEVVSPKLRTSYGMLYGMCFGLGFPVLAAFAYCIRNWRHLQLAISCSTALMLANFKLLPESPRWLSTKGHQAEALQVLRNIAKANGRSLPPEHEMIKYIKKPIEDPDQSPKSFSARCINILEVQFTLVRTPKMRRRCLVCFFMWFVAAMTYYGITFSGGNINANLFVMTVVGGLVEVVACTTSIALLKRFGRRNIGCSFFTVSGISCLLILAVPRDHVYTNFVLMNVGKYFVSAVFIIAYMYSAELVPTSVRNIAVGTSSMFGRVGSSLAPLIVDLMGGIHWALPSTVFGVLALIAAALMLLLPETQNTPLPETVADVEASHK</sequence>
<dbReference type="Gene3D" id="1.20.1250.20">
    <property type="entry name" value="MFS general substrate transporter like domains"/>
    <property type="match status" value="1"/>
</dbReference>
<feature type="transmembrane region" description="Helical" evidence="5">
    <location>
        <begin position="605"/>
        <end position="628"/>
    </location>
</feature>
<protein>
    <recommendedName>
        <fullName evidence="6">Major facilitator superfamily (MFS) profile domain-containing protein</fullName>
    </recommendedName>
</protein>
<name>A0AAV2Q733_MEGNR</name>
<evidence type="ECO:0000256" key="4">
    <source>
        <dbReference type="ARBA" id="ARBA00023136"/>
    </source>
</evidence>
<feature type="transmembrane region" description="Helical" evidence="5">
    <location>
        <begin position="247"/>
        <end position="267"/>
    </location>
</feature>
<keyword evidence="2 5" id="KW-0812">Transmembrane</keyword>
<dbReference type="InterPro" id="IPR020846">
    <property type="entry name" value="MFS_dom"/>
</dbReference>
<dbReference type="Pfam" id="PF00083">
    <property type="entry name" value="Sugar_tr"/>
    <property type="match status" value="1"/>
</dbReference>
<dbReference type="GO" id="GO:0022857">
    <property type="term" value="F:transmembrane transporter activity"/>
    <property type="evidence" value="ECO:0007669"/>
    <property type="project" value="InterPro"/>
</dbReference>
<dbReference type="SUPFAM" id="SSF103473">
    <property type="entry name" value="MFS general substrate transporter"/>
    <property type="match status" value="1"/>
</dbReference>
<dbReference type="GO" id="GO:0016020">
    <property type="term" value="C:membrane"/>
    <property type="evidence" value="ECO:0007669"/>
    <property type="project" value="UniProtKB-SubCell"/>
</dbReference>
<reference evidence="7 8" key="1">
    <citation type="submission" date="2024-05" db="EMBL/GenBank/DDBJ databases">
        <authorList>
            <person name="Wallberg A."/>
        </authorList>
    </citation>
    <scope>NUCLEOTIDE SEQUENCE [LARGE SCALE GENOMIC DNA]</scope>
</reference>
<comment type="subcellular location">
    <subcellularLocation>
        <location evidence="1">Membrane</location>
        <topology evidence="1">Multi-pass membrane protein</topology>
    </subcellularLocation>
</comment>
<comment type="caution">
    <text evidence="7">The sequence shown here is derived from an EMBL/GenBank/DDBJ whole genome shotgun (WGS) entry which is preliminary data.</text>
</comment>
<evidence type="ECO:0000256" key="1">
    <source>
        <dbReference type="ARBA" id="ARBA00004141"/>
    </source>
</evidence>
<feature type="non-terminal residue" evidence="7">
    <location>
        <position position="1"/>
    </location>
</feature>
<feature type="transmembrane region" description="Helical" evidence="5">
    <location>
        <begin position="304"/>
        <end position="326"/>
    </location>
</feature>
<feature type="transmembrane region" description="Helical" evidence="5">
    <location>
        <begin position="491"/>
        <end position="512"/>
    </location>
</feature>
<keyword evidence="8" id="KW-1185">Reference proteome</keyword>